<dbReference type="RefSeq" id="XP_044565484.1">
    <property type="nucleotide sequence ID" value="XM_044703864.1"/>
</dbReference>
<dbReference type="VEuPathDB" id="AmoebaDB:NfTy_036470"/>
<dbReference type="AlphaFoldDB" id="A0A6A5C1C6"/>
<accession>A0A6A5C1C6</accession>
<dbReference type="Proteomes" id="UP000444721">
    <property type="component" value="Unassembled WGS sequence"/>
</dbReference>
<comment type="caution">
    <text evidence="1">The sequence shown here is derived from an EMBL/GenBank/DDBJ whole genome shotgun (WGS) entry which is preliminary data.</text>
</comment>
<dbReference type="VEuPathDB" id="AmoebaDB:FDP41_013254"/>
<name>A0A6A5C1C6_NAEFO</name>
<dbReference type="EMBL" id="VFQX01000017">
    <property type="protein sequence ID" value="KAF0980771.1"/>
    <property type="molecule type" value="Genomic_DNA"/>
</dbReference>
<keyword evidence="2" id="KW-1185">Reference proteome</keyword>
<evidence type="ECO:0000313" key="1">
    <source>
        <dbReference type="EMBL" id="KAF0980771.1"/>
    </source>
</evidence>
<evidence type="ECO:0000313" key="2">
    <source>
        <dbReference type="Proteomes" id="UP000444721"/>
    </source>
</evidence>
<organism evidence="1 2">
    <name type="scientific">Naegleria fowleri</name>
    <name type="common">Brain eating amoeba</name>
    <dbReference type="NCBI Taxonomy" id="5763"/>
    <lineage>
        <taxon>Eukaryota</taxon>
        <taxon>Discoba</taxon>
        <taxon>Heterolobosea</taxon>
        <taxon>Tetramitia</taxon>
        <taxon>Eutetramitia</taxon>
        <taxon>Vahlkampfiidae</taxon>
        <taxon>Naegleria</taxon>
    </lineage>
</organism>
<dbReference type="OrthoDB" id="10354104at2759"/>
<dbReference type="VEuPathDB" id="AmoebaDB:NF0028370"/>
<protein>
    <submittedName>
        <fullName evidence="1">Uncharacterized protein</fullName>
    </submittedName>
</protein>
<proteinExistence type="predicted"/>
<reference evidence="1 2" key="1">
    <citation type="journal article" date="2019" name="Sci. Rep.">
        <title>Nanopore sequencing improves the draft genome of the human pathogenic amoeba Naegleria fowleri.</title>
        <authorList>
            <person name="Liechti N."/>
            <person name="Schurch N."/>
            <person name="Bruggmann R."/>
            <person name="Wittwer M."/>
        </authorList>
    </citation>
    <scope>NUCLEOTIDE SEQUENCE [LARGE SCALE GENOMIC DNA]</scope>
    <source>
        <strain evidence="1 2">ATCC 30894</strain>
    </source>
</reference>
<sequence length="91" mass="10573">MQNSHQAEQRIRTLYRWLNPQQTAQFFSSGSATSVGSEKETSSKETKLFPSKEEILKRAKLIEENRLDDEELYKFSCQFGPVSKINKRSKT</sequence>
<gene>
    <name evidence="1" type="ORF">FDP41_013254</name>
</gene>
<dbReference type="GeneID" id="68120469"/>